<dbReference type="RefSeq" id="WP_074648402.1">
    <property type="nucleotide sequence ID" value="NZ_FOIL01000004.1"/>
</dbReference>
<dbReference type="GO" id="GO:0005886">
    <property type="term" value="C:plasma membrane"/>
    <property type="evidence" value="ECO:0007669"/>
    <property type="project" value="TreeGrafter"/>
</dbReference>
<dbReference type="EMBL" id="FOIL01000004">
    <property type="protein sequence ID" value="SET05057.1"/>
    <property type="molecule type" value="Genomic_DNA"/>
</dbReference>
<organism evidence="3 4">
    <name type="scientific">[Clostridium] aminophilum</name>
    <dbReference type="NCBI Taxonomy" id="1526"/>
    <lineage>
        <taxon>Bacteria</taxon>
        <taxon>Bacillati</taxon>
        <taxon>Bacillota</taxon>
        <taxon>Clostridia</taxon>
        <taxon>Lachnospirales</taxon>
        <taxon>Lachnospiraceae</taxon>
    </lineage>
</organism>
<feature type="transmembrane region" description="Helical" evidence="1">
    <location>
        <begin position="136"/>
        <end position="155"/>
    </location>
</feature>
<protein>
    <submittedName>
        <fullName evidence="3">Diguanylate cyclase (GGDEF) domain-containing protein</fullName>
    </submittedName>
</protein>
<dbReference type="SUPFAM" id="SSF55073">
    <property type="entry name" value="Nucleotide cyclase"/>
    <property type="match status" value="1"/>
</dbReference>
<dbReference type="InterPro" id="IPR043128">
    <property type="entry name" value="Rev_trsase/Diguanyl_cyclase"/>
</dbReference>
<dbReference type="Pfam" id="PF00990">
    <property type="entry name" value="GGDEF"/>
    <property type="match status" value="1"/>
</dbReference>
<dbReference type="CDD" id="cd01949">
    <property type="entry name" value="GGDEF"/>
    <property type="match status" value="1"/>
</dbReference>
<evidence type="ECO:0000259" key="2">
    <source>
        <dbReference type="PROSITE" id="PS50887"/>
    </source>
</evidence>
<feature type="transmembrane region" description="Helical" evidence="1">
    <location>
        <begin position="167"/>
        <end position="186"/>
    </location>
</feature>
<feature type="transmembrane region" description="Helical" evidence="1">
    <location>
        <begin position="67"/>
        <end position="90"/>
    </location>
</feature>
<dbReference type="InterPro" id="IPR000160">
    <property type="entry name" value="GGDEF_dom"/>
</dbReference>
<feature type="transmembrane region" description="Helical" evidence="1">
    <location>
        <begin position="192"/>
        <end position="211"/>
    </location>
</feature>
<dbReference type="OrthoDB" id="9804955at2"/>
<dbReference type="InterPro" id="IPR029787">
    <property type="entry name" value="Nucleotide_cyclase"/>
</dbReference>
<dbReference type="PROSITE" id="PS50887">
    <property type="entry name" value="GGDEF"/>
    <property type="match status" value="1"/>
</dbReference>
<gene>
    <name evidence="3" type="ORF">SAMN04487771_100415</name>
</gene>
<evidence type="ECO:0000313" key="3">
    <source>
        <dbReference type="EMBL" id="SET05057.1"/>
    </source>
</evidence>
<feature type="domain" description="GGDEF" evidence="2">
    <location>
        <begin position="236"/>
        <end position="367"/>
    </location>
</feature>
<dbReference type="Gene3D" id="3.30.70.270">
    <property type="match status" value="1"/>
</dbReference>
<dbReference type="Proteomes" id="UP000199820">
    <property type="component" value="Unassembled WGS sequence"/>
</dbReference>
<proteinExistence type="predicted"/>
<keyword evidence="4" id="KW-1185">Reference proteome</keyword>
<keyword evidence="1" id="KW-0472">Membrane</keyword>
<accession>A0A1I0BFV2</accession>
<dbReference type="InterPro" id="IPR050469">
    <property type="entry name" value="Diguanylate_Cyclase"/>
</dbReference>
<dbReference type="NCBIfam" id="TIGR00254">
    <property type="entry name" value="GGDEF"/>
    <property type="match status" value="1"/>
</dbReference>
<dbReference type="AlphaFoldDB" id="A0A1I0BFV2"/>
<dbReference type="GO" id="GO:0043709">
    <property type="term" value="P:cell adhesion involved in single-species biofilm formation"/>
    <property type="evidence" value="ECO:0007669"/>
    <property type="project" value="TreeGrafter"/>
</dbReference>
<dbReference type="GO" id="GO:1902201">
    <property type="term" value="P:negative regulation of bacterial-type flagellum-dependent cell motility"/>
    <property type="evidence" value="ECO:0007669"/>
    <property type="project" value="TreeGrafter"/>
</dbReference>
<name>A0A1I0BFV2_9FIRM</name>
<dbReference type="GO" id="GO:0052621">
    <property type="term" value="F:diguanylate cyclase activity"/>
    <property type="evidence" value="ECO:0007669"/>
    <property type="project" value="TreeGrafter"/>
</dbReference>
<dbReference type="SMART" id="SM00267">
    <property type="entry name" value="GGDEF"/>
    <property type="match status" value="1"/>
</dbReference>
<sequence>MIVYEDLISMILIVYVWFRLYVNHRMTHENKMTYFRGGVALFLLLILDQVWQYLFITQSKSPETDRLLNGITCAIFFLIPFAMNSVARLFRKRMSFWIRMANYLMMVVLTGIPVINLFVPILSYHKDSVFFYAPFHLPYALFELASMVFVVHVCYMRNFPFDRNDLVLVWFAQAIVTVGVAADLIYQALSVTWTSLVLCYLLLYLAIEFMYAKLDPVTMLRNRDAYVGYLYRIGGRGFTAAVFDLNRLKSYNDRFGHVEGDAYLRAFAQTMRKELVLYGEIFRIGGDEFCFITKELSAQDAEMVIRKIRKMGKCRPEFGDYPIDFSFGIAERARGENAYDTIERADAAMYEEKRLTHAHRREDVVSENGKSGDGMGD</sequence>
<dbReference type="PANTHER" id="PTHR45138">
    <property type="entry name" value="REGULATORY COMPONENTS OF SENSORY TRANSDUCTION SYSTEM"/>
    <property type="match status" value="1"/>
</dbReference>
<dbReference type="PANTHER" id="PTHR45138:SF9">
    <property type="entry name" value="DIGUANYLATE CYCLASE DGCM-RELATED"/>
    <property type="match status" value="1"/>
</dbReference>
<feature type="transmembrane region" description="Helical" evidence="1">
    <location>
        <begin position="102"/>
        <end position="124"/>
    </location>
</feature>
<keyword evidence="1" id="KW-1133">Transmembrane helix</keyword>
<evidence type="ECO:0000256" key="1">
    <source>
        <dbReference type="SAM" id="Phobius"/>
    </source>
</evidence>
<feature type="transmembrane region" description="Helical" evidence="1">
    <location>
        <begin position="6"/>
        <end position="22"/>
    </location>
</feature>
<evidence type="ECO:0000313" key="4">
    <source>
        <dbReference type="Proteomes" id="UP000199820"/>
    </source>
</evidence>
<reference evidence="3 4" key="1">
    <citation type="submission" date="2016-10" db="EMBL/GenBank/DDBJ databases">
        <authorList>
            <person name="de Groot N.N."/>
        </authorList>
    </citation>
    <scope>NUCLEOTIDE SEQUENCE [LARGE SCALE GENOMIC DNA]</scope>
    <source>
        <strain evidence="3 4">KH1P1</strain>
    </source>
</reference>
<keyword evidence="1" id="KW-0812">Transmembrane</keyword>
<feature type="transmembrane region" description="Helical" evidence="1">
    <location>
        <begin position="34"/>
        <end position="55"/>
    </location>
</feature>